<feature type="domain" description="A-factor biosynthesis hotdog" evidence="1">
    <location>
        <begin position="213"/>
        <end position="338"/>
    </location>
</feature>
<dbReference type="Proteomes" id="UP000600365">
    <property type="component" value="Unassembled WGS sequence"/>
</dbReference>
<proteinExistence type="predicted"/>
<gene>
    <name evidence="2" type="ORF">GCM10011579_024680</name>
</gene>
<dbReference type="InterPro" id="IPR047757">
    <property type="entry name" value="AfsA-like"/>
</dbReference>
<feature type="domain" description="A-factor biosynthesis hotdog" evidence="1">
    <location>
        <begin position="45"/>
        <end position="170"/>
    </location>
</feature>
<dbReference type="RefSeq" id="WP_189185958.1">
    <property type="nucleotide sequence ID" value="NZ_BMMM01000003.1"/>
</dbReference>
<dbReference type="Pfam" id="PF03756">
    <property type="entry name" value="AfsA"/>
    <property type="match status" value="2"/>
</dbReference>
<organism evidence="2 3">
    <name type="scientific">Streptomyces albiflavescens</name>
    <dbReference type="NCBI Taxonomy" id="1623582"/>
    <lineage>
        <taxon>Bacteria</taxon>
        <taxon>Bacillati</taxon>
        <taxon>Actinomycetota</taxon>
        <taxon>Actinomycetes</taxon>
        <taxon>Kitasatosporales</taxon>
        <taxon>Streptomycetaceae</taxon>
        <taxon>Streptomyces</taxon>
    </lineage>
</organism>
<dbReference type="EMBL" id="BMMM01000003">
    <property type="protein sequence ID" value="GGN59979.1"/>
    <property type="molecule type" value="Genomic_DNA"/>
</dbReference>
<evidence type="ECO:0000259" key="1">
    <source>
        <dbReference type="Pfam" id="PF03756"/>
    </source>
</evidence>
<name>A0A917XYN9_9ACTN</name>
<dbReference type="NCBIfam" id="NF041195">
    <property type="entry name" value="ScbA_BarX_GamBu"/>
    <property type="match status" value="1"/>
</dbReference>
<evidence type="ECO:0000313" key="3">
    <source>
        <dbReference type="Proteomes" id="UP000600365"/>
    </source>
</evidence>
<dbReference type="InterPro" id="IPR005509">
    <property type="entry name" value="AfsA_hotdog_dom"/>
</dbReference>
<evidence type="ECO:0000313" key="2">
    <source>
        <dbReference type="EMBL" id="GGN59979.1"/>
    </source>
</evidence>
<dbReference type="AlphaFoldDB" id="A0A917XYN9"/>
<keyword evidence="3" id="KW-1185">Reference proteome</keyword>
<accession>A0A917XYN9</accession>
<protein>
    <submittedName>
        <fullName evidence="2">Adhesin</fullName>
    </submittedName>
</protein>
<comment type="caution">
    <text evidence="2">The sequence shown here is derived from an EMBL/GenBank/DDBJ whole genome shotgun (WGS) entry which is preliminary data.</text>
</comment>
<sequence length="346" mass="36881">MSIPEARPTGISAPGEAPLTTEAVATAAATAGATLRYDATVSRTLVHRTSVAEVFVTDSASTGENTFVVAAQLPRGHLIGENAPLYDFTLLVEVVRQAGVLVAHRHLGVELGSAFIFRALNLRTVGLTQLRIGATPAHVLVSMTVHPRRNKAGRVQGFTFTGDVSLDGEVGLAGDGALLIVSQRAYQALRAKRRAAAADHTLPRFNAAAPSSVGRREARNVVITEPVLAGPDNVSAQLVMDPSHPHMFDHPLDHVPGHLQMEAARQLGIASVARLHGLSPETLTIASLTTDFTDYTELDQVTELRARVDAFRRHEGLHTLAVPVAVDVQQDGAVTTSIRLDVVQWT</sequence>
<dbReference type="GO" id="GO:0016740">
    <property type="term" value="F:transferase activity"/>
    <property type="evidence" value="ECO:0007669"/>
    <property type="project" value="InterPro"/>
</dbReference>
<reference evidence="2 3" key="1">
    <citation type="journal article" date="2014" name="Int. J. Syst. Evol. Microbiol.">
        <title>Complete genome sequence of Corynebacterium casei LMG S-19264T (=DSM 44701T), isolated from a smear-ripened cheese.</title>
        <authorList>
            <consortium name="US DOE Joint Genome Institute (JGI-PGF)"/>
            <person name="Walter F."/>
            <person name="Albersmeier A."/>
            <person name="Kalinowski J."/>
            <person name="Ruckert C."/>
        </authorList>
    </citation>
    <scope>NUCLEOTIDE SEQUENCE [LARGE SCALE GENOMIC DNA]</scope>
    <source>
        <strain evidence="2 3">CGMCC 4.7111</strain>
    </source>
</reference>